<dbReference type="EMBL" id="DAAVHA010000015">
    <property type="protein sequence ID" value="HAF4635307.1"/>
    <property type="molecule type" value="Genomic_DNA"/>
</dbReference>
<accession>A0A747NRB5</accession>
<organism evidence="1">
    <name type="scientific">Salmonella enterica</name>
    <name type="common">Salmonella choleraesuis</name>
    <dbReference type="NCBI Taxonomy" id="28901"/>
    <lineage>
        <taxon>Bacteria</taxon>
        <taxon>Pseudomonadati</taxon>
        <taxon>Pseudomonadota</taxon>
        <taxon>Gammaproteobacteria</taxon>
        <taxon>Enterobacterales</taxon>
        <taxon>Enterobacteriaceae</taxon>
        <taxon>Salmonella</taxon>
    </lineage>
</organism>
<dbReference type="AlphaFoldDB" id="A0A747NRB5"/>
<name>A0A747NRB5_SALER</name>
<protein>
    <submittedName>
        <fullName evidence="1">Type 1 fimbrial protein</fullName>
    </submittedName>
</protein>
<reference evidence="1" key="1">
    <citation type="journal article" date="2018" name="Genome Biol.">
        <title>SKESA: strategic k-mer extension for scrupulous assemblies.</title>
        <authorList>
            <person name="Souvorov A."/>
            <person name="Agarwala R."/>
            <person name="Lipman D.J."/>
        </authorList>
    </citation>
    <scope>NUCLEOTIDE SEQUENCE</scope>
    <source>
        <strain evidence="1">MA.US07/16</strain>
    </source>
</reference>
<reference evidence="1" key="2">
    <citation type="submission" date="2020-02" db="EMBL/GenBank/DDBJ databases">
        <authorList>
            <consortium name="NCBI Pathogen Detection Project"/>
        </authorList>
    </citation>
    <scope>NUCLEOTIDE SEQUENCE</scope>
    <source>
        <strain evidence="1">MA.US07/16</strain>
    </source>
</reference>
<sequence length="30" mass="3218">MSVIKKNIPAIGLCICAFFIHSAVGQQTVQ</sequence>
<gene>
    <name evidence="1" type="ORF">G8K97_002433</name>
</gene>
<feature type="non-terminal residue" evidence="1">
    <location>
        <position position="30"/>
    </location>
</feature>
<evidence type="ECO:0000313" key="1">
    <source>
        <dbReference type="EMBL" id="HAF4635307.1"/>
    </source>
</evidence>
<comment type="caution">
    <text evidence="1">The sequence shown here is derived from an EMBL/GenBank/DDBJ whole genome shotgun (WGS) entry which is preliminary data.</text>
</comment>
<proteinExistence type="predicted"/>